<dbReference type="Gene3D" id="1.25.40.20">
    <property type="entry name" value="Ankyrin repeat-containing domain"/>
    <property type="match status" value="3"/>
</dbReference>
<feature type="repeat" description="ANK" evidence="17">
    <location>
        <begin position="1910"/>
        <end position="1960"/>
    </location>
</feature>
<sequence>MAILDIFLGLLHVTVIVLHLLVAPYTKVEESFNLQATHDILRYGISTTNVTASLVQDYDHFEFPGVVPRTFVGPVVLAGLSKPIIDLFGDFINDQVIVRGVLGLLTALSLILYTRAIRRAYGRTTAVFYTLLQISQFHLPYYASRPLPNTFALILSTTALSFLLPRPGFTPKQRRGTYKLGIYILTFTAVVFRSELAILLFFVVLQLLLTRRVSLFRDVIPAGIAGGSVGLAITLTVDSYFWQSHNPEVRHFTTPFLTEKTGLIWPELSGFLYNAIENKSSEWGVSVWHYYFSSSLPKLLLNPSVLLVSLPFCLYGFSQTAKELLIPALGYVAVYSYLPHKEWRFVVYIIPALTLCGALGNAWIWNRRTKNAIYALLAMGTCGSIVLAALGGMGMMLISSWNYPGGDAVTKLHHVFTKEGVSGVETVHLDTFVCMTGATRFLQERPLISLSATENDKWNTAIKGVVFDKTENEDDLLSAKFWEDIDWAVTSDVSRVIGKWRIVDSVVGWKGVKIYKPGEVVHVGAIGIGEKEAEELGLVKEMEPSTVWWKRALEDGYGLRENIFKGYWVGVRIEEMVWILKKETGTGYSKLGFAGNDSPSFVFPTAIAIKGPTGGGGGSGSGRPAVAQKPSYLTGGAGPSGHLSAKRGTEDLDYFIGDEALAQGSGPGYGVHYPIRHGQVDNWDHMERFWQNSIFKYLRVEPEDHYFLLTEPPLNPPESRENTAEIMFETFNCAGLYIAVQAVLALAASWTSSKVQDRSLTGTVIDSGDGVTHVIPVAEGYVIGSSIKSIPIAGRDITFFVQSLLRDRGEADSSLKTAERIKEEFCYVSPDIVKEFTRFDKEPERFQKYVVEQAGGRSVTVDVGYERFLAPEIFFNPEIHSSDFLTPLPNVVDTVIQSSPIDVRRGLYKNIVLSGGSTLYKDFGRRLQRDIRHLVDARIKKSEEKSGGVKSGGLEVQVITHKRQRHGPWFGGSLLGQTPEFRSYCHTKAEYDEIGPSIVRRFALLGGPEKLVALGYEYIAGIKNAPDDLRQLLNELLSLSNVLFMLQDHLQNSTNSTAPNAVLGSKNDLMSECTLGLKQLKLKLEFKKRIRGKMTCLVWPLKKRETMKWISQLVLYNSLFSLILTTYQSTLSKGNERHARDTNINSLPDESSRVSLSEEIRACTQESNFGAHSFQTDYRGQSTRKERQDRAKIEKDQNSILNWLFPGNFDIKHLEISGERLRGTGKWLMETLEFENWIKGRQDYLLLWGYGIPGAGKTYLSSLVIDRLQTIKASSENYGLAYIYFDYIEKDRQGPVQVMASLIKQLSTQTSTSLPEETRKLYSKLKREEKRKPNFEELYSVFLATCGKFSRVFLVFDALDECDQDSGRGYLLSSFQRLLEEKQQISIFLTSQPYPEDIQRYLQHAPKVEISAHQEDIGMYIEKKVGENARAKCLIEQSKCKNKIIRKLAECAKGTFLRVIFHIEHICQQTTVNQIFTELDRLNILGYEESRPLDFTYDIIMNIIYRKPGRCKELALSVFSWLVKAKRKLTVEEIREAVSITLDASGLDARDLPDQSILLDACAGLVKIDKNGAARFTHYTIQEYILKNSILPADTNFKIAAACASYLLFDDFSCHNFLRIDGSGLHTFLGYACDYVFSHLRCCDHPLTAISFLNLFEKLNRGIMPGCGLHLWPSNMPLGAAIDMGLYTIARQLLEMGCDRSPLNSYNLHKAVIEDSREIIQILLENGVESSVWDDNGMAPLHLAAIKDNIEVVRLFLQHGADISIQDGEVGLTALHMAVSRGHNGVVSLLLENGADISTPDDEGQTAIHSAVLGFRKNPETLSLILQMSDSADVWAQDQSGCTAFHLAATHGFDEVIQLFIDNEIDFSIPIKSNSGSTPLHKAALRGHKSFVQLLIRAGAADDISIQDNHGRTALHLASRGGQHGYFHPSSVQKYQSNVSYRGVILALLENGADISIQDYSGLTAVDEAVSRGNIDILQLFLEEGADLSLFKDHGSEAFYLAVSLGSKEVAGLLIKKGVDIWKTSGDYKQTALHGAASGGHYEIVKSLLDTKARPEISLQDIFGQTALHIATLGGHYEIARLLRERDINIELRTISGQTAADIAASTGHTEIARLILESEVPHPPRSVIPHDTGVSTTRQGDFMRRAGVWATGNMQASQGQVAHHGYRSPYSTIQAESQEAVPDEKTRQQPDARILNRNKRARLNETPAQISHSEDILKKPRTDIEESIEASFACRGTSPEGSARTRISSFDRNAEARRSEQ</sequence>
<dbReference type="GO" id="GO:0005789">
    <property type="term" value="C:endoplasmic reticulum membrane"/>
    <property type="evidence" value="ECO:0007669"/>
    <property type="project" value="UniProtKB-SubCell"/>
</dbReference>
<feature type="compositionally biased region" description="Basic and acidic residues" evidence="18">
    <location>
        <begin position="2253"/>
        <end position="2262"/>
    </location>
</feature>
<evidence type="ECO:0000256" key="18">
    <source>
        <dbReference type="SAM" id="MobiDB-lite"/>
    </source>
</evidence>
<keyword evidence="5" id="KW-0328">Glycosyltransferase</keyword>
<dbReference type="Gene3D" id="3.30.420.40">
    <property type="match status" value="2"/>
</dbReference>
<evidence type="ECO:0000256" key="4">
    <source>
        <dbReference type="ARBA" id="ARBA00022490"/>
    </source>
</evidence>
<dbReference type="PANTHER" id="PTHR24198">
    <property type="entry name" value="ANKYRIN REPEAT AND PROTEIN KINASE DOMAIN-CONTAINING PROTEIN"/>
    <property type="match status" value="1"/>
</dbReference>
<keyword evidence="6" id="KW-0808">Transferase</keyword>
<dbReference type="FunFam" id="3.90.640.10:FF:000006">
    <property type="entry name" value="Actin-related protein 3 (ARP3)"/>
    <property type="match status" value="1"/>
</dbReference>
<dbReference type="InterPro" id="IPR056884">
    <property type="entry name" value="NPHP3-like_N"/>
</dbReference>
<dbReference type="EMBL" id="KY782630">
    <property type="protein sequence ID" value="AVI60826.1"/>
    <property type="molecule type" value="Genomic_DNA"/>
</dbReference>
<evidence type="ECO:0000256" key="13">
    <source>
        <dbReference type="ARBA" id="ARBA00023043"/>
    </source>
</evidence>
<feature type="repeat" description="ANK" evidence="17">
    <location>
        <begin position="2063"/>
        <end position="2095"/>
    </location>
</feature>
<dbReference type="PRINTS" id="PR01415">
    <property type="entry name" value="ANKYRIN"/>
</dbReference>
<evidence type="ECO:0000256" key="19">
    <source>
        <dbReference type="SAM" id="Phobius"/>
    </source>
</evidence>
<keyword evidence="9" id="KW-0547">Nucleotide-binding</keyword>
<dbReference type="SMART" id="SM00248">
    <property type="entry name" value="ANK"/>
    <property type="match status" value="12"/>
</dbReference>
<feature type="transmembrane region" description="Helical" evidence="19">
    <location>
        <begin position="372"/>
        <end position="398"/>
    </location>
</feature>
<dbReference type="PROSITE" id="PS50297">
    <property type="entry name" value="ANK_REP_REGION"/>
    <property type="match status" value="5"/>
</dbReference>
<organism evidence="22">
    <name type="scientific">Morchella importuna</name>
    <dbReference type="NCBI Taxonomy" id="1174673"/>
    <lineage>
        <taxon>Eukaryota</taxon>
        <taxon>Fungi</taxon>
        <taxon>Dikarya</taxon>
        <taxon>Ascomycota</taxon>
        <taxon>Pezizomycotina</taxon>
        <taxon>Pezizomycetes</taxon>
        <taxon>Pezizales</taxon>
        <taxon>Morchellaceae</taxon>
        <taxon>Morchella</taxon>
    </lineage>
</organism>
<dbReference type="Pfam" id="PF22939">
    <property type="entry name" value="WHD_GPIID"/>
    <property type="match status" value="1"/>
</dbReference>
<feature type="repeat" description="ANK" evidence="17">
    <location>
        <begin position="1875"/>
        <end position="1900"/>
    </location>
</feature>
<feature type="repeat" description="ANK" evidence="17">
    <location>
        <begin position="1840"/>
        <end position="1872"/>
    </location>
</feature>
<evidence type="ECO:0000256" key="15">
    <source>
        <dbReference type="ARBA" id="ARBA00023203"/>
    </source>
</evidence>
<keyword evidence="16" id="KW-0206">Cytoskeleton</keyword>
<feature type="transmembrane region" description="Helical" evidence="19">
    <location>
        <begin position="345"/>
        <end position="365"/>
    </location>
</feature>
<evidence type="ECO:0000256" key="10">
    <source>
        <dbReference type="ARBA" id="ARBA00022824"/>
    </source>
</evidence>
<keyword evidence="12 19" id="KW-1133">Transmembrane helix</keyword>
<dbReference type="InterPro" id="IPR054471">
    <property type="entry name" value="GPIID_WHD"/>
</dbReference>
<evidence type="ECO:0000256" key="3">
    <source>
        <dbReference type="ARBA" id="ARBA00006681"/>
    </source>
</evidence>
<keyword evidence="11" id="KW-0067">ATP-binding</keyword>
<evidence type="ECO:0000256" key="12">
    <source>
        <dbReference type="ARBA" id="ARBA00022989"/>
    </source>
</evidence>
<keyword evidence="7 19" id="KW-0812">Transmembrane</keyword>
<dbReference type="InterPro" id="IPR004000">
    <property type="entry name" value="Actin"/>
</dbReference>
<feature type="transmembrane region" description="Helical" evidence="19">
    <location>
        <begin position="7"/>
        <end position="25"/>
    </location>
</feature>
<evidence type="ECO:0000256" key="2">
    <source>
        <dbReference type="ARBA" id="ARBA00004477"/>
    </source>
</evidence>
<evidence type="ECO:0000256" key="8">
    <source>
        <dbReference type="ARBA" id="ARBA00022737"/>
    </source>
</evidence>
<protein>
    <submittedName>
        <fullName evidence="22">Actin-related protein arp-3</fullName>
    </submittedName>
</protein>
<feature type="domain" description="GPI inositol-deacylase winged helix" evidence="20">
    <location>
        <begin position="1510"/>
        <end position="1589"/>
    </location>
</feature>
<keyword evidence="8" id="KW-0677">Repeat</keyword>
<dbReference type="InterPro" id="IPR005599">
    <property type="entry name" value="GPI_mannosylTrfase"/>
</dbReference>
<keyword evidence="10" id="KW-0256">Endoplasmic reticulum</keyword>
<evidence type="ECO:0000259" key="21">
    <source>
        <dbReference type="Pfam" id="PF24883"/>
    </source>
</evidence>
<feature type="region of interest" description="Disordered" evidence="18">
    <location>
        <begin position="2175"/>
        <end position="2200"/>
    </location>
</feature>
<dbReference type="Gene3D" id="3.90.640.10">
    <property type="entry name" value="Actin, Chain A, domain 4"/>
    <property type="match status" value="1"/>
</dbReference>
<feature type="transmembrane region" description="Helical" evidence="19">
    <location>
        <begin position="126"/>
        <end position="144"/>
    </location>
</feature>
<dbReference type="GO" id="GO:0016757">
    <property type="term" value="F:glycosyltransferase activity"/>
    <property type="evidence" value="ECO:0007669"/>
    <property type="project" value="UniProtKB-KW"/>
</dbReference>
<evidence type="ECO:0000256" key="14">
    <source>
        <dbReference type="ARBA" id="ARBA00023136"/>
    </source>
</evidence>
<dbReference type="SUPFAM" id="SSF53067">
    <property type="entry name" value="Actin-like ATPase domain"/>
    <property type="match status" value="2"/>
</dbReference>
<dbReference type="SUPFAM" id="SSF48403">
    <property type="entry name" value="Ankyrin repeat"/>
    <property type="match status" value="2"/>
</dbReference>
<dbReference type="PROSITE" id="PS50088">
    <property type="entry name" value="ANK_REPEAT"/>
    <property type="match status" value="9"/>
</dbReference>
<feature type="repeat" description="ANK" evidence="17">
    <location>
        <begin position="1770"/>
        <end position="1802"/>
    </location>
</feature>
<feature type="transmembrane region" description="Helical" evidence="19">
    <location>
        <begin position="181"/>
        <end position="208"/>
    </location>
</feature>
<keyword evidence="14 19" id="KW-0472">Membrane</keyword>
<evidence type="ECO:0000256" key="6">
    <source>
        <dbReference type="ARBA" id="ARBA00022679"/>
    </source>
</evidence>
<dbReference type="GO" id="GO:0005856">
    <property type="term" value="C:cytoskeleton"/>
    <property type="evidence" value="ECO:0007669"/>
    <property type="project" value="UniProtKB-SubCell"/>
</dbReference>
<dbReference type="InterPro" id="IPR036770">
    <property type="entry name" value="Ankyrin_rpt-contain_sf"/>
</dbReference>
<dbReference type="InterPro" id="IPR027417">
    <property type="entry name" value="P-loop_NTPase"/>
</dbReference>
<feature type="repeat" description="ANK" evidence="17">
    <location>
        <begin position="1736"/>
        <end position="1768"/>
    </location>
</feature>
<evidence type="ECO:0000256" key="5">
    <source>
        <dbReference type="ARBA" id="ARBA00022676"/>
    </source>
</evidence>
<dbReference type="Pfam" id="PF12796">
    <property type="entry name" value="Ank_2"/>
    <property type="match status" value="5"/>
</dbReference>
<dbReference type="GO" id="GO:0003779">
    <property type="term" value="F:actin binding"/>
    <property type="evidence" value="ECO:0007669"/>
    <property type="project" value="UniProtKB-KW"/>
</dbReference>
<feature type="repeat" description="ANK" evidence="17">
    <location>
        <begin position="1703"/>
        <end position="1735"/>
    </location>
</feature>
<comment type="similarity">
    <text evidence="3">Belongs to the actin family. ARP3 subfamily.</text>
</comment>
<dbReference type="Pfam" id="PF03901">
    <property type="entry name" value="Glyco_transf_22"/>
    <property type="match status" value="1"/>
</dbReference>
<dbReference type="SUPFAM" id="SSF52540">
    <property type="entry name" value="P-loop containing nucleoside triphosphate hydrolases"/>
    <property type="match status" value="1"/>
</dbReference>
<comment type="subcellular location">
    <subcellularLocation>
        <location evidence="1">Cytoplasm</location>
        <location evidence="1">Cytoskeleton</location>
    </subcellularLocation>
    <subcellularLocation>
        <location evidence="2">Endoplasmic reticulum membrane</location>
        <topology evidence="2">Multi-pass membrane protein</topology>
    </subcellularLocation>
</comment>
<feature type="transmembrane region" description="Helical" evidence="19">
    <location>
        <begin position="150"/>
        <end position="169"/>
    </location>
</feature>
<dbReference type="InterPro" id="IPR043129">
    <property type="entry name" value="ATPase_NBD"/>
</dbReference>
<dbReference type="Gene3D" id="3.40.50.300">
    <property type="entry name" value="P-loop containing nucleotide triphosphate hydrolases"/>
    <property type="match status" value="1"/>
</dbReference>
<evidence type="ECO:0000256" key="7">
    <source>
        <dbReference type="ARBA" id="ARBA00022692"/>
    </source>
</evidence>
<feature type="domain" description="Nephrocystin 3-like N-terminal" evidence="21">
    <location>
        <begin position="1223"/>
        <end position="1391"/>
    </location>
</feature>
<feature type="transmembrane region" description="Helical" evidence="19">
    <location>
        <begin position="220"/>
        <end position="242"/>
    </location>
</feature>
<keyword evidence="13 17" id="KW-0040">ANK repeat</keyword>
<accession>A0A2P1BVT5</accession>
<dbReference type="InterPro" id="IPR002110">
    <property type="entry name" value="Ankyrin_rpt"/>
</dbReference>
<dbReference type="FunFam" id="3.30.420.40:FF:000029">
    <property type="entry name" value="Actin-related protein 3"/>
    <property type="match status" value="1"/>
</dbReference>
<feature type="region of interest" description="Disordered" evidence="18">
    <location>
        <begin position="2232"/>
        <end position="2262"/>
    </location>
</feature>
<evidence type="ECO:0000256" key="9">
    <source>
        <dbReference type="ARBA" id="ARBA00022741"/>
    </source>
</evidence>
<keyword evidence="15" id="KW-0009">Actin-binding</keyword>
<feature type="transmembrane region" description="Helical" evidence="19">
    <location>
        <begin position="299"/>
        <end position="317"/>
    </location>
</feature>
<evidence type="ECO:0000256" key="1">
    <source>
        <dbReference type="ARBA" id="ARBA00004245"/>
    </source>
</evidence>
<feature type="repeat" description="ANK" evidence="17">
    <location>
        <begin position="1961"/>
        <end position="1993"/>
    </location>
</feature>
<evidence type="ECO:0000313" key="22">
    <source>
        <dbReference type="EMBL" id="AVI60826.1"/>
    </source>
</evidence>
<feature type="transmembrane region" description="Helical" evidence="19">
    <location>
        <begin position="96"/>
        <end position="114"/>
    </location>
</feature>
<dbReference type="GO" id="GO:0005524">
    <property type="term" value="F:ATP binding"/>
    <property type="evidence" value="ECO:0007669"/>
    <property type="project" value="UniProtKB-KW"/>
</dbReference>
<dbReference type="SMART" id="SM00268">
    <property type="entry name" value="ACTIN"/>
    <property type="match status" value="1"/>
</dbReference>
<dbReference type="PANTHER" id="PTHR24198:SF165">
    <property type="entry name" value="ANKYRIN REPEAT-CONTAINING PROTEIN-RELATED"/>
    <property type="match status" value="1"/>
</dbReference>
<evidence type="ECO:0000256" key="11">
    <source>
        <dbReference type="ARBA" id="ARBA00022840"/>
    </source>
</evidence>
<dbReference type="Pfam" id="PF24883">
    <property type="entry name" value="NPHP3_N"/>
    <property type="match status" value="1"/>
</dbReference>
<name>A0A2P1BVT5_9PEZI</name>
<evidence type="ECO:0000259" key="20">
    <source>
        <dbReference type="Pfam" id="PF22939"/>
    </source>
</evidence>
<keyword evidence="4" id="KW-0963">Cytoplasm</keyword>
<proteinExistence type="inferred from homology"/>
<reference evidence="22" key="1">
    <citation type="journal article" date="2017" name="Mycol. Prog.">
        <title>Characterization of mating-type idiomorphs suggests that Morchella importuna, Mel-20 and M. sextelata are heterothallic.</title>
        <authorList>
            <person name="Chai H."/>
            <person name="Chen L."/>
            <person name="Chen W."/>
            <person name="Zhao Q."/>
            <person name="Zhang X."/>
            <person name="Su K."/>
            <person name="Zhao Y."/>
        </authorList>
    </citation>
    <scope>NUCLEOTIDE SEQUENCE</scope>
    <source>
        <strain evidence="22">YPL6-3</strain>
    </source>
</reference>
<dbReference type="Pfam" id="PF00022">
    <property type="entry name" value="Actin"/>
    <property type="match status" value="1"/>
</dbReference>
<feature type="repeat" description="ANK" evidence="17">
    <location>
        <begin position="2028"/>
        <end position="2060"/>
    </location>
</feature>
<evidence type="ECO:0000256" key="17">
    <source>
        <dbReference type="PROSITE-ProRule" id="PRU00023"/>
    </source>
</evidence>
<dbReference type="CDD" id="cd10221">
    <property type="entry name" value="ASKHA_NBD_Arp3-like"/>
    <property type="match status" value="1"/>
</dbReference>
<evidence type="ECO:0000256" key="16">
    <source>
        <dbReference type="ARBA" id="ARBA00023212"/>
    </source>
</evidence>